<reference evidence="5" key="1">
    <citation type="journal article" date="2014" name="Int. J. Syst. Evol. Microbiol.">
        <title>Complete genome of a new Firmicutes species belonging to the dominant human colonic microbiota ('Ruminococcus bicirculans') reveals two chromosomes and a selective capacity to utilize plant glucans.</title>
        <authorList>
            <consortium name="NISC Comparative Sequencing Program"/>
            <person name="Wegmann U."/>
            <person name="Louis P."/>
            <person name="Goesmann A."/>
            <person name="Henrissat B."/>
            <person name="Duncan S.H."/>
            <person name="Flint H.J."/>
        </authorList>
    </citation>
    <scope>NUCLEOTIDE SEQUENCE</scope>
    <source>
        <strain evidence="5">NBRC 107715</strain>
    </source>
</reference>
<dbReference type="AlphaFoldDB" id="A0A512J219"/>
<dbReference type="Gene3D" id="3.40.50.150">
    <property type="entry name" value="Vaccinia Virus protein VP39"/>
    <property type="match status" value="1"/>
</dbReference>
<name>A0A512J219_9HYPH</name>
<dbReference type="InterPro" id="IPR000682">
    <property type="entry name" value="PCMT"/>
</dbReference>
<dbReference type="PANTHER" id="PTHR11579:SF18">
    <property type="entry name" value="PROTEIN-L-ISOASPARTATE O-METHYLTRANSFERASE"/>
    <property type="match status" value="1"/>
</dbReference>
<dbReference type="EMBL" id="BSPK01000033">
    <property type="protein sequence ID" value="GLS64005.1"/>
    <property type="molecule type" value="Genomic_DNA"/>
</dbReference>
<evidence type="ECO:0000256" key="1">
    <source>
        <dbReference type="ARBA" id="ARBA00005369"/>
    </source>
</evidence>
<reference evidence="7" key="2">
    <citation type="journal article" date="2019" name="Int. J. Syst. Evol. Microbiol.">
        <title>The Global Catalogue of Microorganisms (GCM) 10K type strain sequencing project: providing services to taxonomists for standard genome sequencing and annotation.</title>
        <authorList>
            <consortium name="The Broad Institute Genomics Platform"/>
            <consortium name="The Broad Institute Genome Sequencing Center for Infectious Disease"/>
            <person name="Wu L."/>
            <person name="Ma J."/>
        </authorList>
    </citation>
    <scope>NUCLEOTIDE SEQUENCE [LARGE SCALE GENOMIC DNA]</scope>
    <source>
        <strain evidence="7">NBRC 107715</strain>
    </source>
</reference>
<gene>
    <name evidence="4" type="primary">pcm_1</name>
    <name evidence="5" type="synonym">pcm_2</name>
    <name evidence="5" type="ORF">GCM10007888_23860</name>
    <name evidence="4" type="ORF">MOX02_20110</name>
</gene>
<dbReference type="OrthoDB" id="9810066at2"/>
<dbReference type="PANTHER" id="PTHR11579">
    <property type="entry name" value="PROTEIN-L-ISOASPARTATE O-METHYLTRANSFERASE"/>
    <property type="match status" value="1"/>
</dbReference>
<dbReference type="GO" id="GO:0004719">
    <property type="term" value="F:protein-L-isoaspartate (D-aspartate) O-methyltransferase activity"/>
    <property type="evidence" value="ECO:0007669"/>
    <property type="project" value="InterPro"/>
</dbReference>
<keyword evidence="4" id="KW-0808">Transferase</keyword>
<sequence length="225" mass="22762">MTNADPASPADEPGSAVENAAFVLALRERGVRDRAVLRAMERVPRERFAPAAHRDLARRDLALPLPCGATMTAPTTVAAMLVALDLAPGQRVLEIGTGSGYVTALLLQLGAAAVTSLELYAGLAAAARERLGPGPALRVLRADGLAAPGEGPYDRILANGSVTGLPGPWVAALAPGGRLVAGLSGAGQRGIGRLIAVERGPDGLSETLGAALRLVPLQPGRAAAA</sequence>
<dbReference type="InterPro" id="IPR029063">
    <property type="entry name" value="SAM-dependent_MTases_sf"/>
</dbReference>
<dbReference type="RefSeq" id="WP_147025636.1">
    <property type="nucleotide sequence ID" value="NZ_BJZU01000033.1"/>
</dbReference>
<evidence type="ECO:0000313" key="4">
    <source>
        <dbReference type="EMBL" id="GEP03973.1"/>
    </source>
</evidence>
<evidence type="ECO:0000313" key="6">
    <source>
        <dbReference type="Proteomes" id="UP000321960"/>
    </source>
</evidence>
<dbReference type="EMBL" id="BJZU01000033">
    <property type="protein sequence ID" value="GEP03973.1"/>
    <property type="molecule type" value="Genomic_DNA"/>
</dbReference>
<dbReference type="Proteomes" id="UP000321960">
    <property type="component" value="Unassembled WGS sequence"/>
</dbReference>
<reference evidence="4 6" key="3">
    <citation type="submission" date="2019-07" db="EMBL/GenBank/DDBJ databases">
        <title>Whole genome shotgun sequence of Methylobacterium oxalidis NBRC 107715.</title>
        <authorList>
            <person name="Hosoyama A."/>
            <person name="Uohara A."/>
            <person name="Ohji S."/>
            <person name="Ichikawa N."/>
        </authorList>
    </citation>
    <scope>NUCLEOTIDE SEQUENCE [LARGE SCALE GENOMIC DNA]</scope>
    <source>
        <strain evidence="4 6">NBRC 107715</strain>
    </source>
</reference>
<keyword evidence="7" id="KW-1185">Reference proteome</keyword>
<evidence type="ECO:0000256" key="3">
    <source>
        <dbReference type="ARBA" id="ARBA00030757"/>
    </source>
</evidence>
<dbReference type="GO" id="GO:0032259">
    <property type="term" value="P:methylation"/>
    <property type="evidence" value="ECO:0007669"/>
    <property type="project" value="UniProtKB-KW"/>
</dbReference>
<comment type="similarity">
    <text evidence="1">Belongs to the methyltransferase superfamily. L-isoaspartyl/D-aspartyl protein methyltransferase family.</text>
</comment>
<protein>
    <recommendedName>
        <fullName evidence="2">Protein-L-isoaspartate O-methyltransferase</fullName>
    </recommendedName>
    <alternativeName>
        <fullName evidence="3">Protein L-isoaspartyl methyltransferase</fullName>
    </alternativeName>
</protein>
<accession>A0A512J219</accession>
<evidence type="ECO:0000313" key="5">
    <source>
        <dbReference type="EMBL" id="GLS64005.1"/>
    </source>
</evidence>
<dbReference type="SUPFAM" id="SSF53335">
    <property type="entry name" value="S-adenosyl-L-methionine-dependent methyltransferases"/>
    <property type="match status" value="1"/>
</dbReference>
<proteinExistence type="inferred from homology"/>
<dbReference type="GO" id="GO:0005737">
    <property type="term" value="C:cytoplasm"/>
    <property type="evidence" value="ECO:0007669"/>
    <property type="project" value="TreeGrafter"/>
</dbReference>
<comment type="caution">
    <text evidence="4">The sequence shown here is derived from an EMBL/GenBank/DDBJ whole genome shotgun (WGS) entry which is preliminary data.</text>
</comment>
<reference evidence="5" key="4">
    <citation type="submission" date="2023-01" db="EMBL/GenBank/DDBJ databases">
        <title>Draft genome sequence of Methylobacterium oxalidis strain NBRC 107715.</title>
        <authorList>
            <person name="Sun Q."/>
            <person name="Mori K."/>
        </authorList>
    </citation>
    <scope>NUCLEOTIDE SEQUENCE</scope>
    <source>
        <strain evidence="5">NBRC 107715</strain>
    </source>
</reference>
<dbReference type="Proteomes" id="UP001156856">
    <property type="component" value="Unassembled WGS sequence"/>
</dbReference>
<keyword evidence="4" id="KW-0489">Methyltransferase</keyword>
<evidence type="ECO:0000256" key="2">
    <source>
        <dbReference type="ARBA" id="ARBA00013346"/>
    </source>
</evidence>
<dbReference type="CDD" id="cd02440">
    <property type="entry name" value="AdoMet_MTases"/>
    <property type="match status" value="1"/>
</dbReference>
<evidence type="ECO:0000313" key="7">
    <source>
        <dbReference type="Proteomes" id="UP001156856"/>
    </source>
</evidence>
<dbReference type="Pfam" id="PF01135">
    <property type="entry name" value="PCMT"/>
    <property type="match status" value="1"/>
</dbReference>
<organism evidence="4 6">
    <name type="scientific">Methylobacterium oxalidis</name>
    <dbReference type="NCBI Taxonomy" id="944322"/>
    <lineage>
        <taxon>Bacteria</taxon>
        <taxon>Pseudomonadati</taxon>
        <taxon>Pseudomonadota</taxon>
        <taxon>Alphaproteobacteria</taxon>
        <taxon>Hyphomicrobiales</taxon>
        <taxon>Methylobacteriaceae</taxon>
        <taxon>Methylobacterium</taxon>
    </lineage>
</organism>